<comment type="caution">
    <text evidence="1">The sequence shown here is derived from an EMBL/GenBank/DDBJ whole genome shotgun (WGS) entry which is preliminary data.</text>
</comment>
<organism evidence="1 2">
    <name type="scientific">Penaeus vannamei</name>
    <name type="common">Whiteleg shrimp</name>
    <name type="synonym">Litopenaeus vannamei</name>
    <dbReference type="NCBI Taxonomy" id="6689"/>
    <lineage>
        <taxon>Eukaryota</taxon>
        <taxon>Metazoa</taxon>
        <taxon>Ecdysozoa</taxon>
        <taxon>Arthropoda</taxon>
        <taxon>Crustacea</taxon>
        <taxon>Multicrustacea</taxon>
        <taxon>Malacostraca</taxon>
        <taxon>Eumalacostraca</taxon>
        <taxon>Eucarida</taxon>
        <taxon>Decapoda</taxon>
        <taxon>Dendrobranchiata</taxon>
        <taxon>Penaeoidea</taxon>
        <taxon>Penaeidae</taxon>
        <taxon>Penaeus</taxon>
    </lineage>
</organism>
<name>A0A423TV65_PENVA</name>
<accession>A0A423TV65</accession>
<gene>
    <name evidence="1" type="ORF">C7M84_000909</name>
</gene>
<proteinExistence type="predicted"/>
<dbReference type="EMBL" id="QCYY01001126">
    <property type="protein sequence ID" value="ROT80368.1"/>
    <property type="molecule type" value="Genomic_DNA"/>
</dbReference>
<dbReference type="STRING" id="6689.A0A423TV65"/>
<dbReference type="Proteomes" id="UP000283509">
    <property type="component" value="Unassembled WGS sequence"/>
</dbReference>
<evidence type="ECO:0000313" key="2">
    <source>
        <dbReference type="Proteomes" id="UP000283509"/>
    </source>
</evidence>
<reference evidence="1 2" key="2">
    <citation type="submission" date="2019-01" db="EMBL/GenBank/DDBJ databases">
        <title>The decoding of complex shrimp genome reveals the adaptation for benthos swimmer, frequently molting mechanism and breeding impact on genome.</title>
        <authorList>
            <person name="Sun Y."/>
            <person name="Gao Y."/>
            <person name="Yu Y."/>
        </authorList>
    </citation>
    <scope>NUCLEOTIDE SEQUENCE [LARGE SCALE GENOMIC DNA]</scope>
    <source>
        <tissue evidence="1">Muscle</tissue>
    </source>
</reference>
<dbReference type="AlphaFoldDB" id="A0A423TV65"/>
<evidence type="ECO:0000313" key="1">
    <source>
        <dbReference type="EMBL" id="ROT80368.1"/>
    </source>
</evidence>
<protein>
    <submittedName>
        <fullName evidence="1">Uncharacterized protein</fullName>
    </submittedName>
</protein>
<reference evidence="1 2" key="1">
    <citation type="submission" date="2018-04" db="EMBL/GenBank/DDBJ databases">
        <authorList>
            <person name="Zhang X."/>
            <person name="Yuan J."/>
            <person name="Li F."/>
            <person name="Xiang J."/>
        </authorList>
    </citation>
    <scope>NUCLEOTIDE SEQUENCE [LARGE SCALE GENOMIC DNA]</scope>
    <source>
        <tissue evidence="1">Muscle</tissue>
    </source>
</reference>
<keyword evidence="2" id="KW-1185">Reference proteome</keyword>
<sequence>RKATAGERGNGGRRLRKQEVCLVSRSGEEAWQVPPPPHDRFNPPPSPFFIPSFLALSLLSSLPSSFLPTSALSSSLLPFIYPHSSFPHSSPFSLSSSLLPTFSLLLLSSHFSISPSPLPFFSPLLPSLLPHPHPSSPSSLLFSFLPSLPLSSFLPLLPSLPFPFPSSFPLLPFFPPLLFPSPPLLLPHFPLPFLPCSLPSLLPFSSPPISPSLFRSSFWVTEEEVSIFNPSPLSLSLSSPPLSPPSTSPFLPPLHPLSSPFSYPFHPFPFRTPCLNPPPLHPSPFHPPIPHPLEEKVEENHPHGHIPKACDRRVFLLHSRLSALGRSAERSSDILTGTTLATSLCGRPSLAVGQGRPWHPDGLALFGPRQGELATKATPFETVGQAAISGCLSRGGFFSPPALTN</sequence>
<feature type="non-terminal residue" evidence="1">
    <location>
        <position position="1"/>
    </location>
</feature>